<organism evidence="1 2">
    <name type="scientific">Sphingomonas yabuuchiae</name>
    <dbReference type="NCBI Taxonomy" id="172044"/>
    <lineage>
        <taxon>Bacteria</taxon>
        <taxon>Pseudomonadati</taxon>
        <taxon>Pseudomonadota</taxon>
        <taxon>Alphaproteobacteria</taxon>
        <taxon>Sphingomonadales</taxon>
        <taxon>Sphingomonadaceae</taxon>
        <taxon>Sphingomonas</taxon>
    </lineage>
</organism>
<evidence type="ECO:0000313" key="2">
    <source>
        <dbReference type="Proteomes" id="UP000073923"/>
    </source>
</evidence>
<accession>A0A147IU17</accession>
<proteinExistence type="predicted"/>
<dbReference type="PATRIC" id="fig|172044.3.peg.1488"/>
<comment type="caution">
    <text evidence="1">The sequence shown here is derived from an EMBL/GenBank/DDBJ whole genome shotgun (WGS) entry which is preliminary data.</text>
</comment>
<protein>
    <submittedName>
        <fullName evidence="1">Uncharacterized protein</fullName>
    </submittedName>
</protein>
<reference evidence="1 2" key="1">
    <citation type="journal article" date="2016" name="Front. Microbiol.">
        <title>Genomic Resource of Rice Seed Associated Bacteria.</title>
        <authorList>
            <person name="Midha S."/>
            <person name="Bansal K."/>
            <person name="Sharma S."/>
            <person name="Kumar N."/>
            <person name="Patil P.P."/>
            <person name="Chaudhry V."/>
            <person name="Patil P.B."/>
        </authorList>
    </citation>
    <scope>NUCLEOTIDE SEQUENCE [LARGE SCALE GENOMIC DNA]</scope>
    <source>
        <strain evidence="1 2">NS355</strain>
    </source>
</reference>
<sequence length="89" mass="9749">MTMVPLLLLWAAPVAQGEQRMTLPRLTPTCTLSTCHGGKRPSPYRLTPSHVVPIDSKARAFANDGTYCAVVGDKYCTSKPRTLFRTAID</sequence>
<evidence type="ECO:0000313" key="1">
    <source>
        <dbReference type="EMBL" id="KTT98827.1"/>
    </source>
</evidence>
<gene>
    <name evidence="1" type="ORF">NS355_08475</name>
</gene>
<dbReference type="AlphaFoldDB" id="A0A147IU17"/>
<dbReference type="EMBL" id="LDTF01000037">
    <property type="protein sequence ID" value="KTT98827.1"/>
    <property type="molecule type" value="Genomic_DNA"/>
</dbReference>
<dbReference type="RefSeq" id="WP_058745311.1">
    <property type="nucleotide sequence ID" value="NZ_LDTF01000037.1"/>
</dbReference>
<dbReference type="Proteomes" id="UP000073923">
    <property type="component" value="Unassembled WGS sequence"/>
</dbReference>
<name>A0A147IU17_9SPHN</name>
<dbReference type="OrthoDB" id="7584503at2"/>